<keyword evidence="4" id="KW-0804">Transcription</keyword>
<dbReference type="SMART" id="SM00342">
    <property type="entry name" value="HTH_ARAC"/>
    <property type="match status" value="1"/>
</dbReference>
<dbReference type="InterPro" id="IPR003313">
    <property type="entry name" value="AraC-bd"/>
</dbReference>
<evidence type="ECO:0000259" key="5">
    <source>
        <dbReference type="PROSITE" id="PS01124"/>
    </source>
</evidence>
<dbReference type="AlphaFoldDB" id="A0A1D7U156"/>
<keyword evidence="7" id="KW-1185">Reference proteome</keyword>
<evidence type="ECO:0000256" key="4">
    <source>
        <dbReference type="ARBA" id="ARBA00023163"/>
    </source>
</evidence>
<dbReference type="PANTHER" id="PTHR46796">
    <property type="entry name" value="HTH-TYPE TRANSCRIPTIONAL ACTIVATOR RHAS-RELATED"/>
    <property type="match status" value="1"/>
</dbReference>
<keyword evidence="3" id="KW-0010">Activator</keyword>
<dbReference type="EMBL" id="CP017147">
    <property type="protein sequence ID" value="AOO81104.1"/>
    <property type="molecule type" value="Genomic_DNA"/>
</dbReference>
<dbReference type="SUPFAM" id="SSF46689">
    <property type="entry name" value="Homeodomain-like"/>
    <property type="match status" value="2"/>
</dbReference>
<evidence type="ECO:0000313" key="6">
    <source>
        <dbReference type="EMBL" id="AOO81104.1"/>
    </source>
</evidence>
<keyword evidence="2" id="KW-0238">DNA-binding</keyword>
<dbReference type="RefSeq" id="WP_069690319.1">
    <property type="nucleotide sequence ID" value="NZ_CP017147.1"/>
</dbReference>
<protein>
    <submittedName>
        <fullName evidence="6">AraC family transcriptional regulator</fullName>
    </submittedName>
</protein>
<feature type="domain" description="HTH araC/xylS-type" evidence="5">
    <location>
        <begin position="171"/>
        <end position="269"/>
    </location>
</feature>
<evidence type="ECO:0000313" key="7">
    <source>
        <dbReference type="Proteomes" id="UP000094969"/>
    </source>
</evidence>
<dbReference type="GO" id="GO:0003700">
    <property type="term" value="F:DNA-binding transcription factor activity"/>
    <property type="evidence" value="ECO:0007669"/>
    <property type="project" value="InterPro"/>
</dbReference>
<accession>A0A1D7U156</accession>
<dbReference type="InterPro" id="IPR018060">
    <property type="entry name" value="HTH_AraC"/>
</dbReference>
<dbReference type="PROSITE" id="PS01124">
    <property type="entry name" value="HTH_ARAC_FAMILY_2"/>
    <property type="match status" value="1"/>
</dbReference>
<name>A0A1D7U156_9HYPH</name>
<sequence>MTATSHLLASGPGWRVRDIICTAGPDDRAFEEQHSHCCIAAVTSGSFSYRSAQGAALLAPGALLLGNQGACFECGHEHAAGDRCLAFQFDPAYLEDILAGVPSVRRLAFSRAHLPPSPALADLMAETATSGGGAAAYEELAVRLAGAVAATLADEPPATAAPTARDTSRITRALRCIEARSEETLSLTQLAREAAMSPYHFLRTFKALIGMTPHRFLLRTRLHRSALLLRGSEHGVAQIAFDCGFGDLSTFNRHFRLAMGKSPSAYRASQGRRSA</sequence>
<dbReference type="InterPro" id="IPR020449">
    <property type="entry name" value="Tscrpt_reg_AraC-type_HTH"/>
</dbReference>
<dbReference type="InterPro" id="IPR018062">
    <property type="entry name" value="HTH_AraC-typ_CS"/>
</dbReference>
<evidence type="ECO:0000256" key="3">
    <source>
        <dbReference type="ARBA" id="ARBA00023159"/>
    </source>
</evidence>
<dbReference type="PROSITE" id="PS00041">
    <property type="entry name" value="HTH_ARAC_FAMILY_1"/>
    <property type="match status" value="1"/>
</dbReference>
<dbReference type="Pfam" id="PF12833">
    <property type="entry name" value="HTH_18"/>
    <property type="match status" value="1"/>
</dbReference>
<dbReference type="Proteomes" id="UP000094969">
    <property type="component" value="Chromosome"/>
</dbReference>
<evidence type="ECO:0000256" key="1">
    <source>
        <dbReference type="ARBA" id="ARBA00023015"/>
    </source>
</evidence>
<dbReference type="Gene3D" id="1.10.10.60">
    <property type="entry name" value="Homeodomain-like"/>
    <property type="match status" value="2"/>
</dbReference>
<dbReference type="InterPro" id="IPR050204">
    <property type="entry name" value="AraC_XylS_family_regulators"/>
</dbReference>
<dbReference type="STRING" id="1526658.BHK69_12085"/>
<dbReference type="OrthoDB" id="9806208at2"/>
<evidence type="ECO:0000256" key="2">
    <source>
        <dbReference type="ARBA" id="ARBA00023125"/>
    </source>
</evidence>
<dbReference type="KEGG" id="bvv:BHK69_12085"/>
<dbReference type="PRINTS" id="PR00032">
    <property type="entry name" value="HTHARAC"/>
</dbReference>
<gene>
    <name evidence="6" type="ORF">BHK69_12085</name>
</gene>
<organism evidence="6 7">
    <name type="scientific">Bosea vaviloviae</name>
    <dbReference type="NCBI Taxonomy" id="1526658"/>
    <lineage>
        <taxon>Bacteria</taxon>
        <taxon>Pseudomonadati</taxon>
        <taxon>Pseudomonadota</taxon>
        <taxon>Alphaproteobacteria</taxon>
        <taxon>Hyphomicrobiales</taxon>
        <taxon>Boseaceae</taxon>
        <taxon>Bosea</taxon>
    </lineage>
</organism>
<proteinExistence type="predicted"/>
<keyword evidence="1" id="KW-0805">Transcription regulation</keyword>
<dbReference type="Pfam" id="PF02311">
    <property type="entry name" value="AraC_binding"/>
    <property type="match status" value="1"/>
</dbReference>
<dbReference type="GO" id="GO:0043565">
    <property type="term" value="F:sequence-specific DNA binding"/>
    <property type="evidence" value="ECO:0007669"/>
    <property type="project" value="InterPro"/>
</dbReference>
<reference evidence="6 7" key="1">
    <citation type="journal article" date="2015" name="Antonie Van Leeuwenhoek">
        <title>Bosea vaviloviae sp. nov., a new species of slow-growing rhizobia isolated from nodules of the relict species Vavilovia formosa (Stev.) Fed.</title>
        <authorList>
            <person name="Safronova V.I."/>
            <person name="Kuznetsova I.G."/>
            <person name="Sazanova A.L."/>
            <person name="Kimeklis A.K."/>
            <person name="Belimov A.A."/>
            <person name="Andronov E.E."/>
            <person name="Pinaev A.G."/>
            <person name="Chizhevskaya E.P."/>
            <person name="Pukhaev A.R."/>
            <person name="Popov K.P."/>
            <person name="Willems A."/>
            <person name="Tikhonovich I.A."/>
        </authorList>
    </citation>
    <scope>NUCLEOTIDE SEQUENCE [LARGE SCALE GENOMIC DNA]</scope>
    <source>
        <strain evidence="6 7">Vaf18</strain>
    </source>
</reference>
<dbReference type="InterPro" id="IPR009057">
    <property type="entry name" value="Homeodomain-like_sf"/>
</dbReference>
<dbReference type="PANTHER" id="PTHR46796:SF14">
    <property type="entry name" value="TRANSCRIPTIONAL REGULATORY PROTEIN"/>
    <property type="match status" value="1"/>
</dbReference>